<evidence type="ECO:0000313" key="2">
    <source>
        <dbReference type="Proteomes" id="UP000305238"/>
    </source>
</evidence>
<dbReference type="OrthoDB" id="2041998at2"/>
<sequence>MNEEPEAPRPWSPTVGTECPVGITHQAWIEASIMWFVREFGRGPALRPVTLPGPALCPQDYTGTPQQVDRLLTAVCELMEIDRSELIVELFDRADEGTAERADKRAVGHYYVENGRAVIGLDMAEASDPAYLIAIIAHELCHVRLLGENRITAGRKDHERLTDLLTVYFGFGVFTANAAMKFGETRRGFSVQPLGYLDERTLNAARNDGYSRLGYLTEHEFGYAMACLAWLRDEPAPPWARHLDPGPRAHLRQGLAYLSRDAGAGEFPTRATGGIPVSIRVVPKADHVWLSGLPLMPTRTAWPPDAPRHRPS</sequence>
<dbReference type="AlphaFoldDB" id="A0A5S4HKD1"/>
<dbReference type="RefSeq" id="WP_138633594.1">
    <property type="nucleotide sequence ID" value="NZ_VCKZ01000009.1"/>
</dbReference>
<keyword evidence="2" id="KW-1185">Reference proteome</keyword>
<dbReference type="EMBL" id="VCKZ01000009">
    <property type="protein sequence ID" value="TMR41970.1"/>
    <property type="molecule type" value="Genomic_DNA"/>
</dbReference>
<proteinExistence type="predicted"/>
<dbReference type="Proteomes" id="UP000305238">
    <property type="component" value="Unassembled WGS sequence"/>
</dbReference>
<gene>
    <name evidence="1" type="ORF">ETD96_02950</name>
</gene>
<protein>
    <submittedName>
        <fullName evidence="1">Uncharacterized protein</fullName>
    </submittedName>
</protein>
<organism evidence="1 2">
    <name type="scientific">Actinomadura geliboluensis</name>
    <dbReference type="NCBI Taxonomy" id="882440"/>
    <lineage>
        <taxon>Bacteria</taxon>
        <taxon>Bacillati</taxon>
        <taxon>Actinomycetota</taxon>
        <taxon>Actinomycetes</taxon>
        <taxon>Streptosporangiales</taxon>
        <taxon>Thermomonosporaceae</taxon>
        <taxon>Actinomadura</taxon>
    </lineage>
</organism>
<reference evidence="1 2" key="1">
    <citation type="submission" date="2019-05" db="EMBL/GenBank/DDBJ databases">
        <title>Draft genome sequence of Actinomadura geliboluensis A8036.</title>
        <authorList>
            <person name="Saricaoglu S."/>
            <person name="Isik K."/>
        </authorList>
    </citation>
    <scope>NUCLEOTIDE SEQUENCE [LARGE SCALE GENOMIC DNA]</scope>
    <source>
        <strain evidence="1 2">A8036</strain>
    </source>
</reference>
<evidence type="ECO:0000313" key="1">
    <source>
        <dbReference type="EMBL" id="TMR41970.1"/>
    </source>
</evidence>
<accession>A0A5S4HKD1</accession>
<name>A0A5S4HKD1_9ACTN</name>
<comment type="caution">
    <text evidence="1">The sequence shown here is derived from an EMBL/GenBank/DDBJ whole genome shotgun (WGS) entry which is preliminary data.</text>
</comment>